<dbReference type="GO" id="GO:0005829">
    <property type="term" value="C:cytosol"/>
    <property type="evidence" value="ECO:0007669"/>
    <property type="project" value="TreeGrafter"/>
</dbReference>
<dbReference type="Pfam" id="PF08264">
    <property type="entry name" value="Anticodon_1"/>
    <property type="match status" value="1"/>
</dbReference>
<evidence type="ECO:0000256" key="3">
    <source>
        <dbReference type="ARBA" id="ARBA00022598"/>
    </source>
</evidence>
<proteinExistence type="predicted"/>
<sequence length="178" mass="20816">MSKSLGNGVDPMDVINEYGADSLRYFLATGSSPGHDLRYSTEKVESVWNFINKIWNAARFSIMNIGEEFKFEDIDLSKNLSLADKWILTRLNETINTVTDLSDRYEFGEVGRALYNFIWDEFCDWYIEMSKIPMNGEDEAQKQVTRSVLSYVLDRTMRMLHPYMPFVTEEIWQNLPHV</sequence>
<dbReference type="SUPFAM" id="SSF47323">
    <property type="entry name" value="Anticodon-binding domain of a subclass of class I aminoacyl-tRNA synthetases"/>
    <property type="match status" value="1"/>
</dbReference>
<dbReference type="CDD" id="cd07962">
    <property type="entry name" value="Anticodon_Ia_Val"/>
    <property type="match status" value="1"/>
</dbReference>
<dbReference type="EC" id="6.1.1.9" evidence="1"/>
<evidence type="ECO:0000256" key="10">
    <source>
        <dbReference type="ARBA" id="ARBA00047552"/>
    </source>
</evidence>
<dbReference type="PANTHER" id="PTHR11946">
    <property type="entry name" value="VALYL-TRNA SYNTHETASES"/>
    <property type="match status" value="1"/>
</dbReference>
<keyword evidence="2" id="KW-0963">Cytoplasm</keyword>
<dbReference type="Gene3D" id="1.10.730.10">
    <property type="entry name" value="Isoleucyl-tRNA Synthetase, Domain 1"/>
    <property type="match status" value="1"/>
</dbReference>
<keyword evidence="3 13" id="KW-0436">Ligase</keyword>
<evidence type="ECO:0000256" key="6">
    <source>
        <dbReference type="ARBA" id="ARBA00022917"/>
    </source>
</evidence>
<keyword evidence="6" id="KW-0648">Protein biosynthesis</keyword>
<dbReference type="FunFam" id="1.10.730.10:FF:000014">
    <property type="entry name" value="Valine--tRNA ligase"/>
    <property type="match status" value="1"/>
</dbReference>
<accession>A0A4Q7CJL5</accession>
<evidence type="ECO:0000256" key="2">
    <source>
        <dbReference type="ARBA" id="ARBA00022490"/>
    </source>
</evidence>
<gene>
    <name evidence="13" type="primary">valS</name>
    <name evidence="13" type="ORF">EIG99_11925</name>
</gene>
<dbReference type="InterPro" id="IPR002303">
    <property type="entry name" value="Valyl-tRNA_ligase"/>
</dbReference>
<evidence type="ECO:0000256" key="1">
    <source>
        <dbReference type="ARBA" id="ARBA00013169"/>
    </source>
</evidence>
<dbReference type="Proteomes" id="UP000293854">
    <property type="component" value="Unassembled WGS sequence"/>
</dbReference>
<evidence type="ECO:0000256" key="9">
    <source>
        <dbReference type="ARBA" id="ARBA00029936"/>
    </source>
</evidence>
<protein>
    <recommendedName>
        <fullName evidence="1">valine--tRNA ligase</fullName>
        <ecNumber evidence="1">6.1.1.9</ecNumber>
    </recommendedName>
    <alternativeName>
        <fullName evidence="9">Valyl-tRNA synthetase</fullName>
    </alternativeName>
</protein>
<feature type="non-terminal residue" evidence="13">
    <location>
        <position position="178"/>
    </location>
</feature>
<dbReference type="InterPro" id="IPR009080">
    <property type="entry name" value="tRNAsynth_Ia_anticodon-bd"/>
</dbReference>
<dbReference type="InterPro" id="IPR013155">
    <property type="entry name" value="M/V/L/I-tRNA-synth_anticd-bd"/>
</dbReference>
<comment type="catalytic activity">
    <reaction evidence="10">
        <text>tRNA(Val) + L-valine + ATP = L-valyl-tRNA(Val) + AMP + diphosphate</text>
        <dbReference type="Rhea" id="RHEA:10704"/>
        <dbReference type="Rhea" id="RHEA-COMP:9672"/>
        <dbReference type="Rhea" id="RHEA-COMP:9708"/>
        <dbReference type="ChEBI" id="CHEBI:30616"/>
        <dbReference type="ChEBI" id="CHEBI:33019"/>
        <dbReference type="ChEBI" id="CHEBI:57762"/>
        <dbReference type="ChEBI" id="CHEBI:78442"/>
        <dbReference type="ChEBI" id="CHEBI:78537"/>
        <dbReference type="ChEBI" id="CHEBI:456215"/>
        <dbReference type="EC" id="6.1.1.9"/>
    </reaction>
</comment>
<keyword evidence="4" id="KW-0547">Nucleotide-binding</keyword>
<dbReference type="GO" id="GO:0006438">
    <property type="term" value="P:valyl-tRNA aminoacylation"/>
    <property type="evidence" value="ECO:0007669"/>
    <property type="project" value="InterPro"/>
</dbReference>
<dbReference type="Pfam" id="PF00133">
    <property type="entry name" value="tRNA-synt_1"/>
    <property type="match status" value="1"/>
</dbReference>
<dbReference type="RefSeq" id="WP_165380053.1">
    <property type="nucleotide sequence ID" value="NZ_RQTE01000308.1"/>
</dbReference>
<dbReference type="GO" id="GO:0005524">
    <property type="term" value="F:ATP binding"/>
    <property type="evidence" value="ECO:0007669"/>
    <property type="project" value="UniProtKB-KW"/>
</dbReference>
<evidence type="ECO:0000313" key="14">
    <source>
        <dbReference type="Proteomes" id="UP000293854"/>
    </source>
</evidence>
<keyword evidence="7" id="KW-0175">Coiled coil</keyword>
<reference evidence="13 14" key="1">
    <citation type="submission" date="2018-11" db="EMBL/GenBank/DDBJ databases">
        <title>Genomic profiling of Staphylococcus species from a Poultry farm system in KwaZulu-Natal, South Africa.</title>
        <authorList>
            <person name="Amoako D.G."/>
            <person name="Somboro A.M."/>
            <person name="Abia A.L.K."/>
            <person name="Bester L.A."/>
            <person name="Essack S.Y."/>
        </authorList>
    </citation>
    <scope>NUCLEOTIDE SEQUENCE [LARGE SCALE GENOMIC DNA]</scope>
    <source>
        <strain evidence="13 14">SA11</strain>
    </source>
</reference>
<comment type="caution">
    <text evidence="13">The sequence shown here is derived from an EMBL/GenBank/DDBJ whole genome shotgun (WGS) entry which is preliminary data.</text>
</comment>
<evidence type="ECO:0000256" key="8">
    <source>
        <dbReference type="ARBA" id="ARBA00023146"/>
    </source>
</evidence>
<keyword evidence="5" id="KW-0067">ATP-binding</keyword>
<feature type="domain" description="Methionyl/Valyl/Leucyl/Isoleucyl-tRNA synthetase anticodon-binding" evidence="12">
    <location>
        <begin position="84"/>
        <end position="173"/>
    </location>
</feature>
<evidence type="ECO:0000313" key="13">
    <source>
        <dbReference type="EMBL" id="RZI00286.1"/>
    </source>
</evidence>
<dbReference type="InterPro" id="IPR002300">
    <property type="entry name" value="aa-tRNA-synth_Ia"/>
</dbReference>
<evidence type="ECO:0000259" key="11">
    <source>
        <dbReference type="Pfam" id="PF00133"/>
    </source>
</evidence>
<evidence type="ECO:0000256" key="4">
    <source>
        <dbReference type="ARBA" id="ARBA00022741"/>
    </source>
</evidence>
<dbReference type="EMBL" id="RQTE01000308">
    <property type="protein sequence ID" value="RZI00286.1"/>
    <property type="molecule type" value="Genomic_DNA"/>
</dbReference>
<dbReference type="GO" id="GO:0004832">
    <property type="term" value="F:valine-tRNA ligase activity"/>
    <property type="evidence" value="ECO:0007669"/>
    <property type="project" value="UniProtKB-EC"/>
</dbReference>
<evidence type="ECO:0000256" key="5">
    <source>
        <dbReference type="ARBA" id="ARBA00022840"/>
    </source>
</evidence>
<dbReference type="InterPro" id="IPR033705">
    <property type="entry name" value="Anticodon_Ia_Val"/>
</dbReference>
<evidence type="ECO:0000256" key="7">
    <source>
        <dbReference type="ARBA" id="ARBA00023054"/>
    </source>
</evidence>
<feature type="non-terminal residue" evidence="13">
    <location>
        <position position="1"/>
    </location>
</feature>
<organism evidence="13 14">
    <name type="scientific">Staphylococcus condimenti</name>
    <dbReference type="NCBI Taxonomy" id="70255"/>
    <lineage>
        <taxon>Bacteria</taxon>
        <taxon>Bacillati</taxon>
        <taxon>Bacillota</taxon>
        <taxon>Bacilli</taxon>
        <taxon>Bacillales</taxon>
        <taxon>Staphylococcaceae</taxon>
        <taxon>Staphylococcus</taxon>
    </lineage>
</organism>
<evidence type="ECO:0000259" key="12">
    <source>
        <dbReference type="Pfam" id="PF08264"/>
    </source>
</evidence>
<dbReference type="PANTHER" id="PTHR11946:SF93">
    <property type="entry name" value="VALINE--TRNA LIGASE, CHLOROPLASTIC_MITOCHONDRIAL 2"/>
    <property type="match status" value="1"/>
</dbReference>
<dbReference type="AlphaFoldDB" id="A0A4Q7CJL5"/>
<keyword evidence="8" id="KW-0030">Aminoacyl-tRNA synthetase</keyword>
<feature type="domain" description="Aminoacyl-tRNA synthetase class Ia" evidence="11">
    <location>
        <begin position="1"/>
        <end position="39"/>
    </location>
</feature>
<dbReference type="SUPFAM" id="SSF52374">
    <property type="entry name" value="Nucleotidylyl transferase"/>
    <property type="match status" value="1"/>
</dbReference>
<name>A0A4Q7CJL5_9STAP</name>